<dbReference type="EMBL" id="CAFAAJ010000026">
    <property type="protein sequence ID" value="CAB4795040.1"/>
    <property type="molecule type" value="Genomic_DNA"/>
</dbReference>
<name>A0A6J6URN9_9ZZZZ</name>
<accession>A0A6J6URN9</accession>
<proteinExistence type="predicted"/>
<evidence type="ECO:0000313" key="2">
    <source>
        <dbReference type="EMBL" id="CAB4732933.1"/>
    </source>
</evidence>
<dbReference type="EMBL" id="CAFBON010000146">
    <property type="protein sequence ID" value="CAB4995298.1"/>
    <property type="molecule type" value="Genomic_DNA"/>
</dbReference>
<dbReference type="AlphaFoldDB" id="A0A6J6URN9"/>
<sequence length="152" mass="15853">MGQPVAVIEKPSTTPGVIRFELNRSLTGMGHERYASAAQATGNTPGAVLARRLFETGRVGAVHVYANVVTVDLTKGFTSEGLADLVRDLYVYYRPGVEPPSIESLMAAVEAPAAAAEAPAGGGGDAMAGVDPRVPPHLIERSRSARARLTGK</sequence>
<gene>
    <name evidence="2" type="ORF">UFOPK2602_02453</name>
    <name evidence="3" type="ORF">UFOPK2806_01728</name>
    <name evidence="4" type="ORF">UFOPK3001_00570</name>
    <name evidence="5" type="ORF">UFOPK3417_00705</name>
    <name evidence="6" type="ORF">UFOPK3954_01419</name>
</gene>
<evidence type="ECO:0000256" key="1">
    <source>
        <dbReference type="SAM" id="MobiDB-lite"/>
    </source>
</evidence>
<evidence type="ECO:0000313" key="4">
    <source>
        <dbReference type="EMBL" id="CAB4795040.1"/>
    </source>
</evidence>
<dbReference type="EMBL" id="CAFBLR010000051">
    <property type="protein sequence ID" value="CAB4870278.1"/>
    <property type="molecule type" value="Genomic_DNA"/>
</dbReference>
<dbReference type="EMBL" id="CAEZYY010000026">
    <property type="protein sequence ID" value="CAB4761865.1"/>
    <property type="molecule type" value="Genomic_DNA"/>
</dbReference>
<evidence type="ECO:0000313" key="6">
    <source>
        <dbReference type="EMBL" id="CAB4995298.1"/>
    </source>
</evidence>
<evidence type="ECO:0000313" key="3">
    <source>
        <dbReference type="EMBL" id="CAB4761865.1"/>
    </source>
</evidence>
<reference evidence="3" key="1">
    <citation type="submission" date="2020-05" db="EMBL/GenBank/DDBJ databases">
        <authorList>
            <person name="Chiriac C."/>
            <person name="Salcher M."/>
            <person name="Ghai R."/>
            <person name="Kavagutti S V."/>
        </authorList>
    </citation>
    <scope>NUCLEOTIDE SEQUENCE</scope>
</reference>
<feature type="region of interest" description="Disordered" evidence="1">
    <location>
        <begin position="118"/>
        <end position="152"/>
    </location>
</feature>
<dbReference type="EMBL" id="CAEZXX010000268">
    <property type="protein sequence ID" value="CAB4732933.1"/>
    <property type="molecule type" value="Genomic_DNA"/>
</dbReference>
<organism evidence="3">
    <name type="scientific">freshwater metagenome</name>
    <dbReference type="NCBI Taxonomy" id="449393"/>
    <lineage>
        <taxon>unclassified sequences</taxon>
        <taxon>metagenomes</taxon>
        <taxon>ecological metagenomes</taxon>
    </lineage>
</organism>
<evidence type="ECO:0000313" key="5">
    <source>
        <dbReference type="EMBL" id="CAB4870278.1"/>
    </source>
</evidence>
<protein>
    <submittedName>
        <fullName evidence="3">Unannotated protein</fullName>
    </submittedName>
</protein>